<dbReference type="InterPro" id="IPR058039">
    <property type="entry name" value="At3g05675-like_ankyrin"/>
</dbReference>
<evidence type="ECO:0000256" key="3">
    <source>
        <dbReference type="ARBA" id="ARBA00022786"/>
    </source>
</evidence>
<gene>
    <name evidence="5" type="ORF">OLC1_LOCUS7962</name>
</gene>
<evidence type="ECO:0000256" key="2">
    <source>
        <dbReference type="ARBA" id="ARBA00004906"/>
    </source>
</evidence>
<dbReference type="InterPro" id="IPR038920">
    <property type="entry name" value="At3g05675-like"/>
</dbReference>
<sequence>MPHDMIYYSSVAASIKFSRGVLSCLKFLEAFPWSEEEEEKLRILFTKFKFDDATSTDIMTRLYGPESKNCSQTLVKQLLWPITTCVDPNAGNELKSLVRGLLSQSSVYEKDYDVNRGDVLAVFPIFSGLLA</sequence>
<evidence type="ECO:0000313" key="5">
    <source>
        <dbReference type="EMBL" id="CAI9097484.1"/>
    </source>
</evidence>
<evidence type="ECO:0000313" key="6">
    <source>
        <dbReference type="Proteomes" id="UP001161247"/>
    </source>
</evidence>
<keyword evidence="6" id="KW-1185">Reference proteome</keyword>
<reference evidence="5" key="1">
    <citation type="submission" date="2023-03" db="EMBL/GenBank/DDBJ databases">
        <authorList>
            <person name="Julca I."/>
        </authorList>
    </citation>
    <scope>NUCLEOTIDE SEQUENCE</scope>
</reference>
<accession>A0AAV1CPC5</accession>
<dbReference type="Pfam" id="PF25553">
    <property type="entry name" value="BTB-POZ_ANK-like"/>
    <property type="match status" value="1"/>
</dbReference>
<dbReference type="PANTHER" id="PTHR31060:SF33">
    <property type="entry name" value="OS04G0278000 PROTEIN"/>
    <property type="match status" value="1"/>
</dbReference>
<dbReference type="EMBL" id="OX459120">
    <property type="protein sequence ID" value="CAI9097484.1"/>
    <property type="molecule type" value="Genomic_DNA"/>
</dbReference>
<comment type="pathway">
    <text evidence="2">Protein modification; protein ubiquitination.</text>
</comment>
<evidence type="ECO:0000256" key="1">
    <source>
        <dbReference type="ARBA" id="ARBA00002668"/>
    </source>
</evidence>
<protein>
    <submittedName>
        <fullName evidence="5">OLC1v1033917C1</fullName>
    </submittedName>
</protein>
<dbReference type="PANTHER" id="PTHR31060">
    <property type="entry name" value="OSJNBA0011J08.25 PROTEIN-RELATED"/>
    <property type="match status" value="1"/>
</dbReference>
<dbReference type="Proteomes" id="UP001161247">
    <property type="component" value="Chromosome 3"/>
</dbReference>
<dbReference type="AlphaFoldDB" id="A0AAV1CPC5"/>
<evidence type="ECO:0000259" key="4">
    <source>
        <dbReference type="Pfam" id="PF25553"/>
    </source>
</evidence>
<organism evidence="5 6">
    <name type="scientific">Oldenlandia corymbosa var. corymbosa</name>
    <dbReference type="NCBI Taxonomy" id="529605"/>
    <lineage>
        <taxon>Eukaryota</taxon>
        <taxon>Viridiplantae</taxon>
        <taxon>Streptophyta</taxon>
        <taxon>Embryophyta</taxon>
        <taxon>Tracheophyta</taxon>
        <taxon>Spermatophyta</taxon>
        <taxon>Magnoliopsida</taxon>
        <taxon>eudicotyledons</taxon>
        <taxon>Gunneridae</taxon>
        <taxon>Pentapetalae</taxon>
        <taxon>asterids</taxon>
        <taxon>lamiids</taxon>
        <taxon>Gentianales</taxon>
        <taxon>Rubiaceae</taxon>
        <taxon>Rubioideae</taxon>
        <taxon>Spermacoceae</taxon>
        <taxon>Hedyotis-Oldenlandia complex</taxon>
        <taxon>Oldenlandia</taxon>
    </lineage>
</organism>
<feature type="domain" description="At3g05675-like ankyrin-like" evidence="4">
    <location>
        <begin position="69"/>
        <end position="123"/>
    </location>
</feature>
<proteinExistence type="predicted"/>
<keyword evidence="3" id="KW-0833">Ubl conjugation pathway</keyword>
<name>A0AAV1CPC5_OLDCO</name>
<comment type="function">
    <text evidence="1">May act as a substrate-specific adapter of an E3 ubiquitin-protein ligase complex (CUL3-RBX1-BTB) which mediates the ubiquitination and subsequent proteasomal degradation of target proteins.</text>
</comment>